<name>A0A8S9PJC6_BRACR</name>
<keyword evidence="2" id="KW-0812">Transmembrane</keyword>
<feature type="transmembrane region" description="Helical" evidence="2">
    <location>
        <begin position="290"/>
        <end position="308"/>
    </location>
</feature>
<organism evidence="3 4">
    <name type="scientific">Brassica cretica</name>
    <name type="common">Mustard</name>
    <dbReference type="NCBI Taxonomy" id="69181"/>
    <lineage>
        <taxon>Eukaryota</taxon>
        <taxon>Viridiplantae</taxon>
        <taxon>Streptophyta</taxon>
        <taxon>Embryophyta</taxon>
        <taxon>Tracheophyta</taxon>
        <taxon>Spermatophyta</taxon>
        <taxon>Magnoliopsida</taxon>
        <taxon>eudicotyledons</taxon>
        <taxon>Gunneridae</taxon>
        <taxon>Pentapetalae</taxon>
        <taxon>rosids</taxon>
        <taxon>malvids</taxon>
        <taxon>Brassicales</taxon>
        <taxon>Brassicaceae</taxon>
        <taxon>Brassiceae</taxon>
        <taxon>Brassica</taxon>
    </lineage>
</organism>
<proteinExistence type="predicted"/>
<evidence type="ECO:0000313" key="4">
    <source>
        <dbReference type="Proteomes" id="UP000712600"/>
    </source>
</evidence>
<protein>
    <submittedName>
        <fullName evidence="3">Uncharacterized protein</fullName>
    </submittedName>
</protein>
<sequence>MTGKNNDSPQQVSPPSPVQRLAALKWRIQFLGTGVKAVSTALEVVKRIKNELEKEHSICDDDTLKYLEEEEKKLRDKLVTLSGELDSEVHQVEAEISKLESKVTELEVELKELKEDQVELELELKELSGEKVELEKRNSNLGMQLKELKDDQVEHVKKNSKLELELKELNGEKVELENRNSYLGLQLSEIKEEKMALELELEKQMKHMKSEESGSKREARRITGRNEALKDQKKTLPKLLKEKEEELLAGNGNEENIHQDVSPLQNLVDRLPNTMKTILAPKGSFTGDEFGAFMGGFVNIAAYTVTLANKTMGITAMSALASLLTLMISTMFNNIVTYILTVQVQVQNDQPRVVKAFTSLPWIMLGGVLPIAIGGFIPRWGIRAIVTGIVTFVLKIAFAVFLVLSYKVPKKYGFYFVILGMAGMAIAAGVPEILEWIVKLSVKKACPSI</sequence>
<keyword evidence="2" id="KW-1133">Transmembrane helix</keyword>
<reference evidence="3" key="1">
    <citation type="submission" date="2019-12" db="EMBL/GenBank/DDBJ databases">
        <title>Genome sequencing and annotation of Brassica cretica.</title>
        <authorList>
            <person name="Studholme D.J."/>
            <person name="Sarris P."/>
        </authorList>
    </citation>
    <scope>NUCLEOTIDE SEQUENCE</scope>
    <source>
        <strain evidence="3">PFS-109/04</strain>
        <tissue evidence="3">Leaf</tissue>
    </source>
</reference>
<dbReference type="EMBL" id="QGKX02001521">
    <property type="protein sequence ID" value="KAF3513582.1"/>
    <property type="molecule type" value="Genomic_DNA"/>
</dbReference>
<feature type="transmembrane region" description="Helical" evidence="2">
    <location>
        <begin position="360"/>
        <end position="377"/>
    </location>
</feature>
<gene>
    <name evidence="3" type="ORF">F2Q69_00002148</name>
</gene>
<feature type="transmembrane region" description="Helical" evidence="2">
    <location>
        <begin position="320"/>
        <end position="340"/>
    </location>
</feature>
<dbReference type="AlphaFoldDB" id="A0A8S9PJC6"/>
<feature type="transmembrane region" description="Helical" evidence="2">
    <location>
        <begin position="412"/>
        <end position="434"/>
    </location>
</feature>
<evidence type="ECO:0000256" key="2">
    <source>
        <dbReference type="SAM" id="Phobius"/>
    </source>
</evidence>
<evidence type="ECO:0000256" key="1">
    <source>
        <dbReference type="SAM" id="Coils"/>
    </source>
</evidence>
<feature type="transmembrane region" description="Helical" evidence="2">
    <location>
        <begin position="384"/>
        <end position="406"/>
    </location>
</feature>
<keyword evidence="2" id="KW-0472">Membrane</keyword>
<keyword evidence="1" id="KW-0175">Coiled coil</keyword>
<feature type="coiled-coil region" evidence="1">
    <location>
        <begin position="35"/>
        <end position="246"/>
    </location>
</feature>
<accession>A0A8S9PJC6</accession>
<dbReference type="Proteomes" id="UP000712600">
    <property type="component" value="Unassembled WGS sequence"/>
</dbReference>
<comment type="caution">
    <text evidence="3">The sequence shown here is derived from an EMBL/GenBank/DDBJ whole genome shotgun (WGS) entry which is preliminary data.</text>
</comment>
<evidence type="ECO:0000313" key="3">
    <source>
        <dbReference type="EMBL" id="KAF3513582.1"/>
    </source>
</evidence>